<evidence type="ECO:0000313" key="1">
    <source>
        <dbReference type="EMBL" id="GFD62118.1"/>
    </source>
</evidence>
<comment type="caution">
    <text evidence="1">The sequence shown here is derived from an EMBL/GenBank/DDBJ whole genome shotgun (WGS) entry which is preliminary data.</text>
</comment>
<proteinExistence type="predicted"/>
<gene>
    <name evidence="1" type="ORF">Tci_934087</name>
</gene>
<name>A0A699XVT4_TANCI</name>
<feature type="non-terminal residue" evidence="1">
    <location>
        <position position="65"/>
    </location>
</feature>
<sequence length="65" mass="7517">LFGFFMYNEDVKSIAEFPFSRPKVRVDGILLEAPVIELPVKEVAEVEEVEDDEEIELPPEECDLY</sequence>
<protein>
    <submittedName>
        <fullName evidence="1">Protein ESKIMO 1-like</fullName>
    </submittedName>
</protein>
<dbReference type="EMBL" id="BKCJ011913372">
    <property type="protein sequence ID" value="GFD62118.1"/>
    <property type="molecule type" value="Genomic_DNA"/>
</dbReference>
<reference evidence="1" key="1">
    <citation type="journal article" date="2019" name="Sci. Rep.">
        <title>Draft genome of Tanacetum cinerariifolium, the natural source of mosquito coil.</title>
        <authorList>
            <person name="Yamashiro T."/>
            <person name="Shiraishi A."/>
            <person name="Satake H."/>
            <person name="Nakayama K."/>
        </authorList>
    </citation>
    <scope>NUCLEOTIDE SEQUENCE</scope>
</reference>
<feature type="non-terminal residue" evidence="1">
    <location>
        <position position="1"/>
    </location>
</feature>
<accession>A0A699XVT4</accession>
<dbReference type="AlphaFoldDB" id="A0A699XVT4"/>
<organism evidence="1">
    <name type="scientific">Tanacetum cinerariifolium</name>
    <name type="common">Dalmatian daisy</name>
    <name type="synonym">Chrysanthemum cinerariifolium</name>
    <dbReference type="NCBI Taxonomy" id="118510"/>
    <lineage>
        <taxon>Eukaryota</taxon>
        <taxon>Viridiplantae</taxon>
        <taxon>Streptophyta</taxon>
        <taxon>Embryophyta</taxon>
        <taxon>Tracheophyta</taxon>
        <taxon>Spermatophyta</taxon>
        <taxon>Magnoliopsida</taxon>
        <taxon>eudicotyledons</taxon>
        <taxon>Gunneridae</taxon>
        <taxon>Pentapetalae</taxon>
        <taxon>asterids</taxon>
        <taxon>campanulids</taxon>
        <taxon>Asterales</taxon>
        <taxon>Asteraceae</taxon>
        <taxon>Asteroideae</taxon>
        <taxon>Anthemideae</taxon>
        <taxon>Anthemidinae</taxon>
        <taxon>Tanacetum</taxon>
    </lineage>
</organism>